<gene>
    <name evidence="1" type="ORF">ALP05_05247</name>
</gene>
<protein>
    <submittedName>
        <fullName evidence="1">TraU protein</fullName>
    </submittedName>
</protein>
<organism evidence="1 2">
    <name type="scientific">Pseudomonas caricapapayae</name>
    <dbReference type="NCBI Taxonomy" id="46678"/>
    <lineage>
        <taxon>Bacteria</taxon>
        <taxon>Pseudomonadati</taxon>
        <taxon>Pseudomonadota</taxon>
        <taxon>Gammaproteobacteria</taxon>
        <taxon>Pseudomonadales</taxon>
        <taxon>Pseudomonadaceae</taxon>
        <taxon>Pseudomonas</taxon>
    </lineage>
</organism>
<sequence>AAPLEAPYSWAGRLERMTHALTAHYRRHGHKISLVFEDDQERGREEVERLLIPQYASVKRTGIDLTPILDENVEKLAPWVSRERCYLVCYTGRKALSAHELVDENRHLKQMIGQSPDARFGQNPVLAEMAGLKIRHDAFMSAVEGAFGDDGQGVLMELLDAHAVGQALRAQVDRLGTSEHWYPLLPDDPITPHGVRNGDDHTPFLAPQLNFQLMNQDMETNGNKLCVNGMWHGSLSVVLGPQTPQTFAKLKALVPRGVPWRVRMDIMPGGIKSLGVKKNTLNFIAFLPALRPVWNSIETLMAVEQQEPVCVMTIMASTWGDSQATVTRNLTLLTQAFQAWGVCEVTQTFGNPVRAWASTLVASSKGSGPHLLYPPLSEALNLLP</sequence>
<reference evidence="1 2" key="1">
    <citation type="submission" date="2018-08" db="EMBL/GenBank/DDBJ databases">
        <title>Recombination of ecologically and evolutionarily significant loci maintains genetic cohesion in the Pseudomonas syringae species complex.</title>
        <authorList>
            <person name="Dillon M."/>
            <person name="Thakur S."/>
            <person name="Almeida R.N.D."/>
            <person name="Weir B.S."/>
            <person name="Guttman D.S."/>
        </authorList>
    </citation>
    <scope>NUCLEOTIDE SEQUENCE [LARGE SCALE GENOMIC DNA]</scope>
    <source>
        <strain evidence="1 2">ICMP 7496</strain>
    </source>
</reference>
<name>A0A3M6F349_9PSED</name>
<feature type="non-terminal residue" evidence="1">
    <location>
        <position position="384"/>
    </location>
</feature>
<evidence type="ECO:0000313" key="1">
    <source>
        <dbReference type="EMBL" id="RMV75041.1"/>
    </source>
</evidence>
<evidence type="ECO:0000313" key="2">
    <source>
        <dbReference type="Proteomes" id="UP000269872"/>
    </source>
</evidence>
<comment type="caution">
    <text evidence="1">The sequence shown here is derived from an EMBL/GenBank/DDBJ whole genome shotgun (WGS) entry which is preliminary data.</text>
</comment>
<dbReference type="Proteomes" id="UP000269872">
    <property type="component" value="Unassembled WGS sequence"/>
</dbReference>
<proteinExistence type="predicted"/>
<accession>A0A3M6F349</accession>
<dbReference type="AlphaFoldDB" id="A0A3M6F349"/>
<dbReference type="EMBL" id="RBUY01000099">
    <property type="protein sequence ID" value="RMV75041.1"/>
    <property type="molecule type" value="Genomic_DNA"/>
</dbReference>
<feature type="non-terminal residue" evidence="1">
    <location>
        <position position="1"/>
    </location>
</feature>